<keyword evidence="1" id="KW-0808">Transferase</keyword>
<organism evidence="1 2">
    <name type="scientific">Saccharopolyspora taberi</name>
    <dbReference type="NCBI Taxonomy" id="60895"/>
    <lineage>
        <taxon>Bacteria</taxon>
        <taxon>Bacillati</taxon>
        <taxon>Actinomycetota</taxon>
        <taxon>Actinomycetes</taxon>
        <taxon>Pseudonocardiales</taxon>
        <taxon>Pseudonocardiaceae</taxon>
        <taxon>Saccharopolyspora</taxon>
    </lineage>
</organism>
<dbReference type="Gene3D" id="3.40.50.150">
    <property type="entry name" value="Vaccinia Virus protein VP39"/>
    <property type="match status" value="1"/>
</dbReference>
<dbReference type="GO" id="GO:0032259">
    <property type="term" value="P:methylation"/>
    <property type="evidence" value="ECO:0007669"/>
    <property type="project" value="UniProtKB-KW"/>
</dbReference>
<dbReference type="SUPFAM" id="SSF53335">
    <property type="entry name" value="S-adenosyl-L-methionine-dependent methyltransferases"/>
    <property type="match status" value="1"/>
</dbReference>
<protein>
    <submittedName>
        <fullName evidence="1">Class I SAM-dependent methyltransferase</fullName>
    </submittedName>
</protein>
<evidence type="ECO:0000313" key="1">
    <source>
        <dbReference type="EMBL" id="GAA2796476.1"/>
    </source>
</evidence>
<proteinExistence type="predicted"/>
<keyword evidence="2" id="KW-1185">Reference proteome</keyword>
<name>A0ABN3VEA9_9PSEU</name>
<keyword evidence="1" id="KW-0489">Methyltransferase</keyword>
<comment type="caution">
    <text evidence="1">The sequence shown here is derived from an EMBL/GenBank/DDBJ whole genome shotgun (WGS) entry which is preliminary data.</text>
</comment>
<dbReference type="GO" id="GO:0008168">
    <property type="term" value="F:methyltransferase activity"/>
    <property type="evidence" value="ECO:0007669"/>
    <property type="project" value="UniProtKB-KW"/>
</dbReference>
<evidence type="ECO:0000313" key="2">
    <source>
        <dbReference type="Proteomes" id="UP001500979"/>
    </source>
</evidence>
<reference evidence="1 2" key="1">
    <citation type="journal article" date="2019" name="Int. J. Syst. Evol. Microbiol.">
        <title>The Global Catalogue of Microorganisms (GCM) 10K type strain sequencing project: providing services to taxonomists for standard genome sequencing and annotation.</title>
        <authorList>
            <consortium name="The Broad Institute Genomics Platform"/>
            <consortium name="The Broad Institute Genome Sequencing Center for Infectious Disease"/>
            <person name="Wu L."/>
            <person name="Ma J."/>
        </authorList>
    </citation>
    <scope>NUCLEOTIDE SEQUENCE [LARGE SCALE GENOMIC DNA]</scope>
    <source>
        <strain evidence="1 2">JCM 9383</strain>
    </source>
</reference>
<dbReference type="EMBL" id="BAAAUX010000014">
    <property type="protein sequence ID" value="GAA2796476.1"/>
    <property type="molecule type" value="Genomic_DNA"/>
</dbReference>
<dbReference type="Proteomes" id="UP001500979">
    <property type="component" value="Unassembled WGS sequence"/>
</dbReference>
<gene>
    <name evidence="1" type="ORF">GCM10010470_34510</name>
</gene>
<dbReference type="InterPro" id="IPR029063">
    <property type="entry name" value="SAM-dependent_MTases_sf"/>
</dbReference>
<accession>A0ABN3VEA9</accession>
<sequence length="274" mass="30656">MDFDATGKVALDAIYAQPDPRAYFNTLREFDYCIPQLAKPYFAKFVQEYRESTGVVVPTVLDIGCSYGINAALLRCEATMDEFYEHYGSSAPQDREELLARDRDLLRSRGQFEIARFVGLDSSEPALAYALSAGFLDAAVHADLEAHEPTPRQREQLRGADLVVSTGCIGYVGERTLTRVVEAQDGRLPWMAHFVLRMFPFEPMAERLSRLGYETVVVDGVFRQRRFVSAQEQAQVLDTLSAVGVDPSGLEADGWLHARLHLSRPVGTRPVQPH</sequence>
<dbReference type="RefSeq" id="WP_344680842.1">
    <property type="nucleotide sequence ID" value="NZ_BAAAUX010000014.1"/>
</dbReference>